<accession>A0A075USD0</accession>
<dbReference type="Gene3D" id="3.90.70.10">
    <property type="entry name" value="Cysteine proteinases"/>
    <property type="match status" value="1"/>
</dbReference>
<feature type="signal peptide" evidence="1">
    <location>
        <begin position="1"/>
        <end position="28"/>
    </location>
</feature>
<dbReference type="RefSeq" id="WP_038511826.1">
    <property type="nucleotide sequence ID" value="NZ_CP008953.1"/>
</dbReference>
<keyword evidence="1" id="KW-0732">Signal</keyword>
<dbReference type="InterPro" id="IPR022118">
    <property type="entry name" value="Peptidase_C70_AvrRpt2"/>
</dbReference>
<reference evidence="2 3" key="1">
    <citation type="journal article" date="2014" name="J. Biotechnol.">
        <title>Complete genome sequence of the actinobacterium Amycolatopsis japonica MG417-CF17(T) (=DSM 44213T) producing (S,S)-N,N'-ethylenediaminedisuccinic acid.</title>
        <authorList>
            <person name="Stegmann E."/>
            <person name="Albersmeier A."/>
            <person name="Spohn M."/>
            <person name="Gert H."/>
            <person name="Weber T."/>
            <person name="Wohlleben W."/>
            <person name="Kalinowski J."/>
            <person name="Ruckert C."/>
        </authorList>
    </citation>
    <scope>NUCLEOTIDE SEQUENCE [LARGE SCALE GENOMIC DNA]</scope>
    <source>
        <strain evidence="3">MG417-CF17 (DSM 44213)</strain>
    </source>
</reference>
<dbReference type="EMBL" id="CP008953">
    <property type="protein sequence ID" value="AIG75873.1"/>
    <property type="molecule type" value="Genomic_DNA"/>
</dbReference>
<keyword evidence="3" id="KW-1185">Reference proteome</keyword>
<dbReference type="KEGG" id="aja:AJAP_14985"/>
<name>A0A075USD0_9PSEU</name>
<proteinExistence type="predicted"/>
<organism evidence="2 3">
    <name type="scientific">Amycolatopsis japonica</name>
    <dbReference type="NCBI Taxonomy" id="208439"/>
    <lineage>
        <taxon>Bacteria</taxon>
        <taxon>Bacillati</taxon>
        <taxon>Actinomycetota</taxon>
        <taxon>Actinomycetes</taxon>
        <taxon>Pseudonocardiales</taxon>
        <taxon>Pseudonocardiaceae</taxon>
        <taxon>Amycolatopsis</taxon>
        <taxon>Amycolatopsis japonica group</taxon>
    </lineage>
</organism>
<dbReference type="HOGENOM" id="CLU_085378_1_1_11"/>
<sequence>MKTSFRRGLATACAGVAALVALQAPATAAPAITAATTIPIKMQAQEKSNWCWDASGNTIAAWWGHSLTQTKFCQVAHNESGSDCANNQGYLSDQQRVFRWLGFSNVGTYSSSGQTLSFASIKSQVDARQPIGTRIGWRNGGGHMHVLYGYDNTNGATTVYYGDPWGSSPRYNQMSYSAYRSNNSFTWTHTVYGIKD</sequence>
<dbReference type="eggNOG" id="COG3271">
    <property type="taxonomic scope" value="Bacteria"/>
</dbReference>
<gene>
    <name evidence="2" type="ORF">AJAP_14985</name>
</gene>
<dbReference type="Proteomes" id="UP000028492">
    <property type="component" value="Chromosome"/>
</dbReference>
<protein>
    <submittedName>
        <fullName evidence="2">Conserved putative secreted protein</fullName>
    </submittedName>
</protein>
<evidence type="ECO:0000313" key="2">
    <source>
        <dbReference type="EMBL" id="AIG75873.1"/>
    </source>
</evidence>
<dbReference type="Pfam" id="PF12385">
    <property type="entry name" value="Peptidase_C70"/>
    <property type="match status" value="1"/>
</dbReference>
<dbReference type="AlphaFoldDB" id="A0A075USD0"/>
<feature type="chain" id="PRO_5001710054" evidence="1">
    <location>
        <begin position="29"/>
        <end position="196"/>
    </location>
</feature>
<evidence type="ECO:0000256" key="1">
    <source>
        <dbReference type="SAM" id="SignalP"/>
    </source>
</evidence>
<evidence type="ECO:0000313" key="3">
    <source>
        <dbReference type="Proteomes" id="UP000028492"/>
    </source>
</evidence>
<dbReference type="STRING" id="208439.AJAP_14985"/>